<dbReference type="PANTHER" id="PTHR19856">
    <property type="entry name" value="WD-REPEATCONTAINING PROTEIN WDR1"/>
    <property type="match status" value="1"/>
</dbReference>
<keyword evidence="3" id="KW-0009">Actin-binding</keyword>
<evidence type="ECO:0000313" key="6">
    <source>
        <dbReference type="EMBL" id="KAK7343466.1"/>
    </source>
</evidence>
<dbReference type="PROSITE" id="PS50294">
    <property type="entry name" value="WD_REPEATS_REGION"/>
    <property type="match status" value="4"/>
</dbReference>
<dbReference type="Gene3D" id="2.130.10.10">
    <property type="entry name" value="YVTN repeat-like/Quinoprotein amine dehydrogenase"/>
    <property type="match status" value="2"/>
</dbReference>
<dbReference type="SUPFAM" id="SSF50978">
    <property type="entry name" value="WD40 repeat-like"/>
    <property type="match status" value="2"/>
</dbReference>
<dbReference type="InterPro" id="IPR019775">
    <property type="entry name" value="WD40_repeat_CS"/>
</dbReference>
<feature type="repeat" description="WD" evidence="5">
    <location>
        <begin position="574"/>
        <end position="609"/>
    </location>
</feature>
<dbReference type="Proteomes" id="UP001367508">
    <property type="component" value="Unassembled WGS sequence"/>
</dbReference>
<dbReference type="FunFam" id="2.130.10.10:FF:000102">
    <property type="entry name" value="Actin-interacting protein 1"/>
    <property type="match status" value="1"/>
</dbReference>
<keyword evidence="2" id="KW-0677">Repeat</keyword>
<dbReference type="FunFam" id="2.130.10.10:FF:000167">
    <property type="entry name" value="Actin-interacting protein 1"/>
    <property type="match status" value="1"/>
</dbReference>
<dbReference type="EMBL" id="JAYMYQ010000003">
    <property type="protein sequence ID" value="KAK7343466.1"/>
    <property type="molecule type" value="Genomic_DNA"/>
</dbReference>
<gene>
    <name evidence="6" type="ORF">VNO77_12234</name>
</gene>
<dbReference type="GO" id="GO:0030042">
    <property type="term" value="P:actin filament depolymerization"/>
    <property type="evidence" value="ECO:0007669"/>
    <property type="project" value="TreeGrafter"/>
</dbReference>
<dbReference type="AlphaFoldDB" id="A0AAN9LX44"/>
<evidence type="ECO:0000256" key="2">
    <source>
        <dbReference type="ARBA" id="ARBA00022737"/>
    </source>
</evidence>
<evidence type="ECO:0000256" key="3">
    <source>
        <dbReference type="ARBA" id="ARBA00023203"/>
    </source>
</evidence>
<dbReference type="GO" id="GO:0030864">
    <property type="term" value="C:cortical actin cytoskeleton"/>
    <property type="evidence" value="ECO:0007669"/>
    <property type="project" value="TreeGrafter"/>
</dbReference>
<dbReference type="InterPro" id="IPR015943">
    <property type="entry name" value="WD40/YVTN_repeat-like_dom_sf"/>
</dbReference>
<accession>A0AAN9LX44</accession>
<reference evidence="6 7" key="1">
    <citation type="submission" date="2024-01" db="EMBL/GenBank/DDBJ databases">
        <title>The genomes of 5 underutilized Papilionoideae crops provide insights into root nodulation and disease resistanc.</title>
        <authorList>
            <person name="Jiang F."/>
        </authorList>
    </citation>
    <scope>NUCLEOTIDE SEQUENCE [LARGE SCALE GENOMIC DNA]</scope>
    <source>
        <strain evidence="6">LVBAO_FW01</strain>
        <tissue evidence="6">Leaves</tissue>
    </source>
</reference>
<feature type="repeat" description="WD" evidence="5">
    <location>
        <begin position="530"/>
        <end position="563"/>
    </location>
</feature>
<dbReference type="PROSITE" id="PS50082">
    <property type="entry name" value="WD_REPEATS_2"/>
    <property type="match status" value="6"/>
</dbReference>
<dbReference type="PANTHER" id="PTHR19856:SF6">
    <property type="entry name" value="TRANSCRIPTION FACTOR WD40-LIKE FAMILY-RELATED"/>
    <property type="match status" value="1"/>
</dbReference>
<name>A0AAN9LX44_CANGL</name>
<dbReference type="GO" id="GO:0051015">
    <property type="term" value="F:actin filament binding"/>
    <property type="evidence" value="ECO:0007669"/>
    <property type="project" value="TreeGrafter"/>
</dbReference>
<proteinExistence type="predicted"/>
<evidence type="ECO:0000256" key="1">
    <source>
        <dbReference type="ARBA" id="ARBA00022574"/>
    </source>
</evidence>
<protein>
    <submittedName>
        <fullName evidence="6">Uncharacterized protein</fullName>
    </submittedName>
</protein>
<feature type="repeat" description="WD" evidence="5">
    <location>
        <begin position="487"/>
        <end position="519"/>
    </location>
</feature>
<feature type="repeat" description="WD" evidence="5">
    <location>
        <begin position="229"/>
        <end position="262"/>
    </location>
</feature>
<sequence length="609" mass="66374">MATLSETYACAPSTERGRGILISGDPKSNNILYCTGRSVIIRNLDNPFQVSVYVEHGYPVTVARYSPNAEWIASADVSGTVRIWGTRNEFVLKNEYRVLSGRIDDIQWSQDGMRIVACGDGKGKSFVRAFMWDSGSTVGDFDGHSRRVLSCAFKPTRPFRIVTCGEDFLVNFYHGPPFKFNMSIRDHSNFVNCVRYSPDGSKFITVSSDRKGIIYDGKTGDKLGELPAEDGHKGSIYAASWSPDSKHVLTVSADKSAKVWNILSDGSATLNKTFTHNEFGGVEDMLVGCLWQNDYLLTVSLGGTINFYSAKDLDKSPLILYGHMKNVTVLTLLSRAEKMLLSSSYDGMIIRWAPGIGYSGKFESKQFGLLKLLVAGKEEVIAAGFDNKVYRVPLQGDDFGAAESVDVGSQPKDLCLALNSPELAIIAIESGIVLLKGPKIVSTINLGFIVTASTISPDGSEAIVGGQDGKLHIYSVSGDTVTEKSVLEKHRGAISVIRYSPDVSMFASADLNREAVVWDCVSKEVKLNDMLFHTARINCLSWSPDSRLVATGSLDTCVIIYEVGKPASSRRTIKGAHLGGVYGLAFIDEERVVSSGEDACVRVWSLISE</sequence>
<dbReference type="CDD" id="cd00200">
    <property type="entry name" value="WD40"/>
    <property type="match status" value="1"/>
</dbReference>
<dbReference type="SMART" id="SM00320">
    <property type="entry name" value="WD40"/>
    <property type="match status" value="11"/>
</dbReference>
<dbReference type="Pfam" id="PF00400">
    <property type="entry name" value="WD40"/>
    <property type="match status" value="7"/>
</dbReference>
<dbReference type="PROSITE" id="PS00678">
    <property type="entry name" value="WD_REPEATS_1"/>
    <property type="match status" value="1"/>
</dbReference>
<comment type="function">
    <text evidence="4">Binds actin. Enhances the F-actin depolymerization activity of actin-depolymerizing factor (ADF) proteins.</text>
</comment>
<feature type="repeat" description="WD" evidence="5">
    <location>
        <begin position="184"/>
        <end position="225"/>
    </location>
</feature>
<evidence type="ECO:0000256" key="4">
    <source>
        <dbReference type="ARBA" id="ARBA00058835"/>
    </source>
</evidence>
<organism evidence="6 7">
    <name type="scientific">Canavalia gladiata</name>
    <name type="common">Sword bean</name>
    <name type="synonym">Dolichos gladiatus</name>
    <dbReference type="NCBI Taxonomy" id="3824"/>
    <lineage>
        <taxon>Eukaryota</taxon>
        <taxon>Viridiplantae</taxon>
        <taxon>Streptophyta</taxon>
        <taxon>Embryophyta</taxon>
        <taxon>Tracheophyta</taxon>
        <taxon>Spermatophyta</taxon>
        <taxon>Magnoliopsida</taxon>
        <taxon>eudicotyledons</taxon>
        <taxon>Gunneridae</taxon>
        <taxon>Pentapetalae</taxon>
        <taxon>rosids</taxon>
        <taxon>fabids</taxon>
        <taxon>Fabales</taxon>
        <taxon>Fabaceae</taxon>
        <taxon>Papilionoideae</taxon>
        <taxon>50 kb inversion clade</taxon>
        <taxon>NPAAA clade</taxon>
        <taxon>indigoferoid/millettioid clade</taxon>
        <taxon>Phaseoleae</taxon>
        <taxon>Canavalia</taxon>
    </lineage>
</organism>
<evidence type="ECO:0000256" key="5">
    <source>
        <dbReference type="PROSITE-ProRule" id="PRU00221"/>
    </source>
</evidence>
<comment type="caution">
    <text evidence="6">The sequence shown here is derived from an EMBL/GenBank/DDBJ whole genome shotgun (WGS) entry which is preliminary data.</text>
</comment>
<keyword evidence="1 5" id="KW-0853">WD repeat</keyword>
<dbReference type="InterPro" id="IPR001680">
    <property type="entry name" value="WD40_rpt"/>
</dbReference>
<evidence type="ECO:0000313" key="7">
    <source>
        <dbReference type="Proteomes" id="UP001367508"/>
    </source>
</evidence>
<keyword evidence="7" id="KW-1185">Reference proteome</keyword>
<dbReference type="InterPro" id="IPR036322">
    <property type="entry name" value="WD40_repeat_dom_sf"/>
</dbReference>
<feature type="repeat" description="WD" evidence="5">
    <location>
        <begin position="53"/>
        <end position="94"/>
    </location>
</feature>